<feature type="transmembrane region" description="Helical" evidence="1">
    <location>
        <begin position="15"/>
        <end position="34"/>
    </location>
</feature>
<proteinExistence type="predicted"/>
<evidence type="ECO:0000313" key="2">
    <source>
        <dbReference type="EMBL" id="KPM33099.1"/>
    </source>
</evidence>
<name>A0A0P7B1P7_9FLAO</name>
<keyword evidence="1" id="KW-0472">Membrane</keyword>
<evidence type="ECO:0000313" key="3">
    <source>
        <dbReference type="Proteomes" id="UP000050280"/>
    </source>
</evidence>
<organism evidence="2 3">
    <name type="scientific">Croceitalea dokdonensis DOKDO 023</name>
    <dbReference type="NCBI Taxonomy" id="1300341"/>
    <lineage>
        <taxon>Bacteria</taxon>
        <taxon>Pseudomonadati</taxon>
        <taxon>Bacteroidota</taxon>
        <taxon>Flavobacteriia</taxon>
        <taxon>Flavobacteriales</taxon>
        <taxon>Flavobacteriaceae</taxon>
        <taxon>Croceitalea</taxon>
    </lineage>
</organism>
<keyword evidence="1" id="KW-1133">Transmembrane helix</keyword>
<dbReference type="EMBL" id="LDJX01000001">
    <property type="protein sequence ID" value="KPM33099.1"/>
    <property type="molecule type" value="Genomic_DNA"/>
</dbReference>
<gene>
    <name evidence="2" type="ORF">I595_1</name>
</gene>
<dbReference type="AlphaFoldDB" id="A0A0P7B1P7"/>
<accession>A0A0P7B1P7</accession>
<sequence length="57" mass="6912">MNCFQFFNFRDYSQGVRLLIVTLLVVNCFQFFNFRDYSQDSRDFPTPYPRCELLSVL</sequence>
<dbReference type="Proteomes" id="UP000050280">
    <property type="component" value="Unassembled WGS sequence"/>
</dbReference>
<keyword evidence="3" id="KW-1185">Reference proteome</keyword>
<protein>
    <submittedName>
        <fullName evidence="2">Uncharacterized protein</fullName>
    </submittedName>
</protein>
<keyword evidence="1" id="KW-0812">Transmembrane</keyword>
<reference evidence="2 3" key="1">
    <citation type="submission" date="2015-09" db="EMBL/GenBank/DDBJ databases">
        <title>Genome sequence of the marine flavobacterium Croceitalea dokdonensis DOKDO 023 that contains proton- and sodium-pumping rhodopsins.</title>
        <authorList>
            <person name="Kwon S.-K."/>
            <person name="Lee H.K."/>
            <person name="Kwak M.-J."/>
            <person name="Kim J.F."/>
        </authorList>
    </citation>
    <scope>NUCLEOTIDE SEQUENCE [LARGE SCALE GENOMIC DNA]</scope>
    <source>
        <strain evidence="2 3">DOKDO 023</strain>
    </source>
</reference>
<evidence type="ECO:0000256" key="1">
    <source>
        <dbReference type="SAM" id="Phobius"/>
    </source>
</evidence>
<comment type="caution">
    <text evidence="2">The sequence shown here is derived from an EMBL/GenBank/DDBJ whole genome shotgun (WGS) entry which is preliminary data.</text>
</comment>